<evidence type="ECO:0000313" key="2">
    <source>
        <dbReference type="Proteomes" id="UP001151760"/>
    </source>
</evidence>
<organism evidence="1 2">
    <name type="scientific">Tanacetum coccineum</name>
    <dbReference type="NCBI Taxonomy" id="301880"/>
    <lineage>
        <taxon>Eukaryota</taxon>
        <taxon>Viridiplantae</taxon>
        <taxon>Streptophyta</taxon>
        <taxon>Embryophyta</taxon>
        <taxon>Tracheophyta</taxon>
        <taxon>Spermatophyta</taxon>
        <taxon>Magnoliopsida</taxon>
        <taxon>eudicotyledons</taxon>
        <taxon>Gunneridae</taxon>
        <taxon>Pentapetalae</taxon>
        <taxon>asterids</taxon>
        <taxon>campanulids</taxon>
        <taxon>Asterales</taxon>
        <taxon>Asteraceae</taxon>
        <taxon>Asteroideae</taxon>
        <taxon>Anthemideae</taxon>
        <taxon>Anthemidinae</taxon>
        <taxon>Tanacetum</taxon>
    </lineage>
</organism>
<accession>A0ABQ4WTN6</accession>
<dbReference type="EMBL" id="BQNB010008924">
    <property type="protein sequence ID" value="GJS56267.1"/>
    <property type="molecule type" value="Genomic_DNA"/>
</dbReference>
<name>A0ABQ4WTN6_9ASTR</name>
<comment type="caution">
    <text evidence="1">The sequence shown here is derived from an EMBL/GenBank/DDBJ whole genome shotgun (WGS) entry which is preliminary data.</text>
</comment>
<keyword evidence="2" id="KW-1185">Reference proteome</keyword>
<reference evidence="1" key="1">
    <citation type="journal article" date="2022" name="Int. J. Mol. Sci.">
        <title>Draft Genome of Tanacetum Coccineum: Genomic Comparison of Closely Related Tanacetum-Family Plants.</title>
        <authorList>
            <person name="Yamashiro T."/>
            <person name="Shiraishi A."/>
            <person name="Nakayama K."/>
            <person name="Satake H."/>
        </authorList>
    </citation>
    <scope>NUCLEOTIDE SEQUENCE</scope>
</reference>
<dbReference type="Proteomes" id="UP001151760">
    <property type="component" value="Unassembled WGS sequence"/>
</dbReference>
<reference evidence="1" key="2">
    <citation type="submission" date="2022-01" db="EMBL/GenBank/DDBJ databases">
        <authorList>
            <person name="Yamashiro T."/>
            <person name="Shiraishi A."/>
            <person name="Satake H."/>
            <person name="Nakayama K."/>
        </authorList>
    </citation>
    <scope>NUCLEOTIDE SEQUENCE</scope>
</reference>
<sequence>MDFSSQEVNFPNSQNRWSLHLVTLTIHPVVSLSMASTSLLRAVLVNASTLLHCAATVRMFSAASTSGNEDVRKAICTSKMHFLSIFTISIYVVDRRKPRTHTEIPSWSKHR</sequence>
<protein>
    <submittedName>
        <fullName evidence="1">Uncharacterized protein</fullName>
    </submittedName>
</protein>
<evidence type="ECO:0000313" key="1">
    <source>
        <dbReference type="EMBL" id="GJS56267.1"/>
    </source>
</evidence>
<proteinExistence type="predicted"/>
<gene>
    <name evidence="1" type="ORF">Tco_0629629</name>
</gene>